<feature type="region of interest" description="Disordered" evidence="1">
    <location>
        <begin position="200"/>
        <end position="283"/>
    </location>
</feature>
<evidence type="ECO:0000313" key="3">
    <source>
        <dbReference type="EMBL" id="KAE9991166.1"/>
    </source>
</evidence>
<protein>
    <submittedName>
        <fullName evidence="3">Uncharacterized protein</fullName>
    </submittedName>
</protein>
<feature type="compositionally biased region" description="Polar residues" evidence="1">
    <location>
        <begin position="202"/>
        <end position="214"/>
    </location>
</feature>
<dbReference type="Proteomes" id="UP000490939">
    <property type="component" value="Unassembled WGS sequence"/>
</dbReference>
<evidence type="ECO:0000256" key="1">
    <source>
        <dbReference type="SAM" id="MobiDB-lite"/>
    </source>
</evidence>
<keyword evidence="2" id="KW-0472">Membrane</keyword>
<organism evidence="3 4">
    <name type="scientific">Venturia inaequalis</name>
    <name type="common">Apple scab fungus</name>
    <dbReference type="NCBI Taxonomy" id="5025"/>
    <lineage>
        <taxon>Eukaryota</taxon>
        <taxon>Fungi</taxon>
        <taxon>Dikarya</taxon>
        <taxon>Ascomycota</taxon>
        <taxon>Pezizomycotina</taxon>
        <taxon>Dothideomycetes</taxon>
        <taxon>Pleosporomycetidae</taxon>
        <taxon>Venturiales</taxon>
        <taxon>Venturiaceae</taxon>
        <taxon>Venturia</taxon>
    </lineage>
</organism>
<gene>
    <name evidence="3" type="ORF">EG327_000348</name>
</gene>
<accession>A0A8H3ZGG5</accession>
<feature type="transmembrane region" description="Helical" evidence="2">
    <location>
        <begin position="29"/>
        <end position="54"/>
    </location>
</feature>
<name>A0A8H3ZGG5_VENIN</name>
<feature type="compositionally biased region" description="Polar residues" evidence="1">
    <location>
        <begin position="223"/>
        <end position="240"/>
    </location>
</feature>
<reference evidence="3 4" key="1">
    <citation type="submission" date="2019-07" db="EMBL/GenBank/DDBJ databases">
        <title>Venturia inaequalis Genome Resource.</title>
        <authorList>
            <person name="Lichtner F.J."/>
        </authorList>
    </citation>
    <scope>NUCLEOTIDE SEQUENCE [LARGE SCALE GENOMIC DNA]</scope>
    <source>
        <strain evidence="3 4">DMI_063113</strain>
    </source>
</reference>
<proteinExistence type="predicted"/>
<feature type="transmembrane region" description="Helical" evidence="2">
    <location>
        <begin position="138"/>
        <end position="160"/>
    </location>
</feature>
<feature type="transmembrane region" description="Helical" evidence="2">
    <location>
        <begin position="102"/>
        <end position="126"/>
    </location>
</feature>
<evidence type="ECO:0000313" key="4">
    <source>
        <dbReference type="Proteomes" id="UP000490939"/>
    </source>
</evidence>
<dbReference type="EMBL" id="WNWR01000106">
    <property type="protein sequence ID" value="KAE9991166.1"/>
    <property type="molecule type" value="Genomic_DNA"/>
</dbReference>
<feature type="transmembrane region" description="Helical" evidence="2">
    <location>
        <begin position="66"/>
        <end position="90"/>
    </location>
</feature>
<sequence>MPIFPANSGDPPMAPAQTQWLKRVLVPFWVIRVLAMALYEVTYILLLIIVAQNISYSDLEGGRGRYIASIVVIILFIGLCLLFDFLSMIWLCRHSLRPKTFLIFQVIETTIWVVLVVLSIVGLAQIRGSGYRRPSPLAYILQIILLISFVALLIYASIIYHRARKASRSGTYAPASTTGAHDSEYHGAAGGLSGAAPYTTRAAPSSVHSNQNPFASPYDPSLHNLSAQPSMEMGRTTSPAQLDRAAQAPEVVGADNGYYNAPAPQSGAAELPTYDSPKTTRNS</sequence>
<evidence type="ECO:0000256" key="2">
    <source>
        <dbReference type="SAM" id="Phobius"/>
    </source>
</evidence>
<dbReference type="AlphaFoldDB" id="A0A8H3ZGG5"/>
<keyword evidence="2" id="KW-1133">Transmembrane helix</keyword>
<comment type="caution">
    <text evidence="3">The sequence shown here is derived from an EMBL/GenBank/DDBJ whole genome shotgun (WGS) entry which is preliminary data.</text>
</comment>
<keyword evidence="2" id="KW-0812">Transmembrane</keyword>
<keyword evidence="4" id="KW-1185">Reference proteome</keyword>